<organism evidence="2 3">
    <name type="scientific">Nostoc sphaeroides CCNUC1</name>
    <dbReference type="NCBI Taxonomy" id="2653204"/>
    <lineage>
        <taxon>Bacteria</taxon>
        <taxon>Bacillati</taxon>
        <taxon>Cyanobacteriota</taxon>
        <taxon>Cyanophyceae</taxon>
        <taxon>Nostocales</taxon>
        <taxon>Nostocaceae</taxon>
        <taxon>Nostoc</taxon>
    </lineage>
</organism>
<proteinExistence type="predicted"/>
<evidence type="ECO:0000313" key="3">
    <source>
        <dbReference type="Proteomes" id="UP000326678"/>
    </source>
</evidence>
<dbReference type="KEGG" id="nsh:GXM_04106"/>
<reference evidence="2 3" key="1">
    <citation type="submission" date="2019-10" db="EMBL/GenBank/DDBJ databases">
        <title>Genomic and transcriptomic insights into the perfect genentic adaptation of a filamentous nitrogen-fixing cyanobacterium to rice fields.</title>
        <authorList>
            <person name="Chen Z."/>
        </authorList>
    </citation>
    <scope>NUCLEOTIDE SEQUENCE [LARGE SCALE GENOMIC DNA]</scope>
    <source>
        <strain evidence="2">CCNUC1</strain>
    </source>
</reference>
<dbReference type="AlphaFoldDB" id="A0A5P8W1M4"/>
<accession>A0A5P8W1M4</accession>
<dbReference type="Proteomes" id="UP000326678">
    <property type="component" value="Chromosome Gxm1"/>
</dbReference>
<gene>
    <name evidence="2" type="ORF">GXM_04106</name>
</gene>
<evidence type="ECO:0000256" key="1">
    <source>
        <dbReference type="SAM" id="MobiDB-lite"/>
    </source>
</evidence>
<dbReference type="EMBL" id="CP045226">
    <property type="protein sequence ID" value="QFS46625.1"/>
    <property type="molecule type" value="Genomic_DNA"/>
</dbReference>
<keyword evidence="3" id="KW-1185">Reference proteome</keyword>
<evidence type="ECO:0000313" key="2">
    <source>
        <dbReference type="EMBL" id="QFS46625.1"/>
    </source>
</evidence>
<sequence length="43" mass="4877">MQAGDLHGIRDWGLKYPLPITQSLVPSPQSPVPRHQLWRNTKG</sequence>
<name>A0A5P8W1M4_9NOSO</name>
<feature type="region of interest" description="Disordered" evidence="1">
    <location>
        <begin position="23"/>
        <end position="43"/>
    </location>
</feature>
<protein>
    <submittedName>
        <fullName evidence="2">Uncharacterized protein</fullName>
    </submittedName>
</protein>